<dbReference type="InterPro" id="IPR016186">
    <property type="entry name" value="C-type_lectin-like/link_sf"/>
</dbReference>
<dbReference type="Gene3D" id="3.10.100.10">
    <property type="entry name" value="Mannose-Binding Protein A, subunit A"/>
    <property type="match status" value="1"/>
</dbReference>
<feature type="chain" id="PRO_5044723334" description="C-type lectin domain-containing protein" evidence="1">
    <location>
        <begin position="23"/>
        <end position="150"/>
    </location>
</feature>
<dbReference type="EMBL" id="JBDJPC010000005">
    <property type="protein sequence ID" value="KAL1502283.1"/>
    <property type="molecule type" value="Genomic_DNA"/>
</dbReference>
<dbReference type="CDD" id="cd00037">
    <property type="entry name" value="CLECT"/>
    <property type="match status" value="1"/>
</dbReference>
<proteinExistence type="predicted"/>
<dbReference type="Pfam" id="PF00059">
    <property type="entry name" value="Lectin_C"/>
    <property type="match status" value="1"/>
</dbReference>
<evidence type="ECO:0000256" key="1">
    <source>
        <dbReference type="SAM" id="SignalP"/>
    </source>
</evidence>
<dbReference type="InterPro" id="IPR016187">
    <property type="entry name" value="CTDL_fold"/>
</dbReference>
<dbReference type="SUPFAM" id="SSF56436">
    <property type="entry name" value="C-type lectin-like"/>
    <property type="match status" value="1"/>
</dbReference>
<reference evidence="3 5" key="1">
    <citation type="submission" date="2024-05" db="EMBL/GenBank/DDBJ databases">
        <title>Genetic variation in Jamaican populations of the coffee berry borer (Hypothenemus hampei).</title>
        <authorList>
            <person name="Errbii M."/>
            <person name="Myrie A."/>
        </authorList>
    </citation>
    <scope>NUCLEOTIDE SEQUENCE [LARGE SCALE GENOMIC DNA]</scope>
    <source>
        <strain evidence="3">JA-Hopewell-2020-01-JO</strain>
        <tissue evidence="3">Whole body</tissue>
    </source>
</reference>
<feature type="domain" description="C-type lectin" evidence="2">
    <location>
        <begin position="26"/>
        <end position="148"/>
    </location>
</feature>
<dbReference type="PROSITE" id="PS50041">
    <property type="entry name" value="C_TYPE_LECTIN_2"/>
    <property type="match status" value="1"/>
</dbReference>
<organism evidence="3 5">
    <name type="scientific">Hypothenemus hampei</name>
    <name type="common">Coffee berry borer</name>
    <dbReference type="NCBI Taxonomy" id="57062"/>
    <lineage>
        <taxon>Eukaryota</taxon>
        <taxon>Metazoa</taxon>
        <taxon>Ecdysozoa</taxon>
        <taxon>Arthropoda</taxon>
        <taxon>Hexapoda</taxon>
        <taxon>Insecta</taxon>
        <taxon>Pterygota</taxon>
        <taxon>Neoptera</taxon>
        <taxon>Endopterygota</taxon>
        <taxon>Coleoptera</taxon>
        <taxon>Polyphaga</taxon>
        <taxon>Cucujiformia</taxon>
        <taxon>Curculionidae</taxon>
        <taxon>Scolytinae</taxon>
        <taxon>Hypothenemus</taxon>
    </lineage>
</organism>
<dbReference type="AlphaFoldDB" id="A0ABD1ETZ4"/>
<gene>
    <name evidence="3" type="ORF">ABEB36_007448</name>
    <name evidence="4" type="ORF">ABEB36_007449</name>
</gene>
<protein>
    <recommendedName>
        <fullName evidence="2">C-type lectin domain-containing protein</fullName>
    </recommendedName>
</protein>
<name>A0ABD1ETZ4_HYPHA</name>
<dbReference type="Proteomes" id="UP001566132">
    <property type="component" value="Unassembled WGS sequence"/>
</dbReference>
<sequence length="150" mass="16752">MLKATFLLAALFAVNTEYTIEAANLTATNNYELSQVTASFLQAWAYCNNRDQQFVSLPSLAQHNALASYLSDAATPTLSVWVGGLYLSTGVYSQWLWVDGEEAFNWSYFTSSTIKSDDTCIVYNYNANTKSGSWSTDYCSNKRYFVCLNA</sequence>
<comment type="caution">
    <text evidence="3">The sequence shown here is derived from an EMBL/GenBank/DDBJ whole genome shotgun (WGS) entry which is preliminary data.</text>
</comment>
<dbReference type="EMBL" id="JBDJPC010000005">
    <property type="protein sequence ID" value="KAL1502282.1"/>
    <property type="molecule type" value="Genomic_DNA"/>
</dbReference>
<evidence type="ECO:0000259" key="2">
    <source>
        <dbReference type="PROSITE" id="PS50041"/>
    </source>
</evidence>
<evidence type="ECO:0000313" key="3">
    <source>
        <dbReference type="EMBL" id="KAL1502282.1"/>
    </source>
</evidence>
<feature type="signal peptide" evidence="1">
    <location>
        <begin position="1"/>
        <end position="22"/>
    </location>
</feature>
<dbReference type="SMART" id="SM00034">
    <property type="entry name" value="CLECT"/>
    <property type="match status" value="1"/>
</dbReference>
<dbReference type="InterPro" id="IPR001304">
    <property type="entry name" value="C-type_lectin-like"/>
</dbReference>
<evidence type="ECO:0000313" key="4">
    <source>
        <dbReference type="EMBL" id="KAL1502283.1"/>
    </source>
</evidence>
<evidence type="ECO:0000313" key="5">
    <source>
        <dbReference type="Proteomes" id="UP001566132"/>
    </source>
</evidence>
<keyword evidence="5" id="KW-1185">Reference proteome</keyword>
<keyword evidence="1" id="KW-0732">Signal</keyword>
<accession>A0ABD1ETZ4</accession>